<evidence type="ECO:0000256" key="3">
    <source>
        <dbReference type="RuleBase" id="RU000363"/>
    </source>
</evidence>
<dbReference type="SMART" id="SM00822">
    <property type="entry name" value="PKS_KR"/>
    <property type="match status" value="1"/>
</dbReference>
<evidence type="ECO:0000256" key="2">
    <source>
        <dbReference type="ARBA" id="ARBA00023002"/>
    </source>
</evidence>
<dbReference type="InterPro" id="IPR036291">
    <property type="entry name" value="NAD(P)-bd_dom_sf"/>
</dbReference>
<dbReference type="InterPro" id="IPR057326">
    <property type="entry name" value="KR_dom"/>
</dbReference>
<protein>
    <submittedName>
        <fullName evidence="6">SDR family oxidoreductase</fullName>
    </submittedName>
</protein>
<dbReference type="PRINTS" id="PR00080">
    <property type="entry name" value="SDRFAMILY"/>
</dbReference>
<dbReference type="Proteomes" id="UP001521150">
    <property type="component" value="Unassembled WGS sequence"/>
</dbReference>
<evidence type="ECO:0000259" key="5">
    <source>
        <dbReference type="SMART" id="SM00822"/>
    </source>
</evidence>
<comment type="caution">
    <text evidence="6">The sequence shown here is derived from an EMBL/GenBank/DDBJ whole genome shotgun (WGS) entry which is preliminary data.</text>
</comment>
<keyword evidence="4" id="KW-0812">Transmembrane</keyword>
<dbReference type="InterPro" id="IPR020904">
    <property type="entry name" value="Sc_DH/Rdtase_CS"/>
</dbReference>
<dbReference type="RefSeq" id="WP_233727569.1">
    <property type="nucleotide sequence ID" value="NZ_JAJVCN010000002.1"/>
</dbReference>
<keyword evidence="4" id="KW-1133">Transmembrane helix</keyword>
<name>A0ABS8ZG87_9PSEU</name>
<feature type="domain" description="Ketoreductase" evidence="5">
    <location>
        <begin position="9"/>
        <end position="188"/>
    </location>
</feature>
<dbReference type="EMBL" id="JAJVCN010000002">
    <property type="protein sequence ID" value="MCE7006058.1"/>
    <property type="molecule type" value="Genomic_DNA"/>
</dbReference>
<reference evidence="6 7" key="1">
    <citation type="submission" date="2021-12" db="EMBL/GenBank/DDBJ databases">
        <title>Genome sequence of Kibdelosporangium philippinense ATCC 49844.</title>
        <authorList>
            <person name="Fedorov E.A."/>
            <person name="Omeragic M."/>
            <person name="Shalygina K.F."/>
            <person name="Maclea K.S."/>
        </authorList>
    </citation>
    <scope>NUCLEOTIDE SEQUENCE [LARGE SCALE GENOMIC DNA]</scope>
    <source>
        <strain evidence="6 7">ATCC 49844</strain>
    </source>
</reference>
<proteinExistence type="inferred from homology"/>
<evidence type="ECO:0000256" key="1">
    <source>
        <dbReference type="ARBA" id="ARBA00006484"/>
    </source>
</evidence>
<dbReference type="PANTHER" id="PTHR44196">
    <property type="entry name" value="DEHYDROGENASE/REDUCTASE SDR FAMILY MEMBER 7B"/>
    <property type="match status" value="1"/>
</dbReference>
<feature type="transmembrane region" description="Helical" evidence="4">
    <location>
        <begin position="12"/>
        <end position="37"/>
    </location>
</feature>
<evidence type="ECO:0000256" key="4">
    <source>
        <dbReference type="SAM" id="Phobius"/>
    </source>
</evidence>
<dbReference type="PRINTS" id="PR00081">
    <property type="entry name" value="GDHRDH"/>
</dbReference>
<comment type="similarity">
    <text evidence="1 3">Belongs to the short-chain dehydrogenases/reductases (SDR) family.</text>
</comment>
<evidence type="ECO:0000313" key="7">
    <source>
        <dbReference type="Proteomes" id="UP001521150"/>
    </source>
</evidence>
<keyword evidence="4" id="KW-0472">Membrane</keyword>
<dbReference type="Pfam" id="PF00106">
    <property type="entry name" value="adh_short"/>
    <property type="match status" value="1"/>
</dbReference>
<keyword evidence="2" id="KW-0560">Oxidoreductase</keyword>
<sequence length="244" mass="25270">MTYENLAGRTAVVTGAASGIGAAIAASLAASGARVALLARRTSRLAEVAEKIQANGGKALTVTTDITSSSSVDAAVTAVHEAFGRVGLVVNNAGVTIPQAITSAPFSDWQQMIDVNVTGVLRVLRAFTPDLTASGHADLVSISSIGAHEFFPDYAVYGATKAAVTYLSKSLRAELGPPGVRVTNIEPGLVESELRAGITGEAGEMLDNWISQAGILAAEELGDLVAYVTSRPAHINSREWLYAF</sequence>
<accession>A0ABS8ZG87</accession>
<dbReference type="PROSITE" id="PS00061">
    <property type="entry name" value="ADH_SHORT"/>
    <property type="match status" value="1"/>
</dbReference>
<evidence type="ECO:0000313" key="6">
    <source>
        <dbReference type="EMBL" id="MCE7006058.1"/>
    </source>
</evidence>
<dbReference type="Gene3D" id="3.40.50.720">
    <property type="entry name" value="NAD(P)-binding Rossmann-like Domain"/>
    <property type="match status" value="1"/>
</dbReference>
<organism evidence="6 7">
    <name type="scientific">Kibdelosporangium philippinense</name>
    <dbReference type="NCBI Taxonomy" id="211113"/>
    <lineage>
        <taxon>Bacteria</taxon>
        <taxon>Bacillati</taxon>
        <taxon>Actinomycetota</taxon>
        <taxon>Actinomycetes</taxon>
        <taxon>Pseudonocardiales</taxon>
        <taxon>Pseudonocardiaceae</taxon>
        <taxon>Kibdelosporangium</taxon>
    </lineage>
</organism>
<keyword evidence="7" id="KW-1185">Reference proteome</keyword>
<dbReference type="SUPFAM" id="SSF51735">
    <property type="entry name" value="NAD(P)-binding Rossmann-fold domains"/>
    <property type="match status" value="1"/>
</dbReference>
<dbReference type="InterPro" id="IPR002347">
    <property type="entry name" value="SDR_fam"/>
</dbReference>
<dbReference type="PANTHER" id="PTHR44196:SF1">
    <property type="entry name" value="DEHYDROGENASE_REDUCTASE SDR FAMILY MEMBER 7B"/>
    <property type="match status" value="1"/>
</dbReference>
<gene>
    <name evidence="6" type="ORF">LWC34_24955</name>
</gene>